<dbReference type="AlphaFoldDB" id="A0A3S9VP03"/>
<dbReference type="EMBL" id="CP032819">
    <property type="protein sequence ID" value="AZS28181.1"/>
    <property type="molecule type" value="Genomic_DNA"/>
</dbReference>
<accession>A0A3S9VP03</accession>
<keyword evidence="2" id="KW-1185">Reference proteome</keyword>
<dbReference type="PROSITE" id="PS51257">
    <property type="entry name" value="PROKAR_LIPOPROTEIN"/>
    <property type="match status" value="1"/>
</dbReference>
<dbReference type="RefSeq" id="WP_127074696.1">
    <property type="nucleotide sequence ID" value="NZ_CP032819.1"/>
</dbReference>
<reference evidence="1 2" key="1">
    <citation type="submission" date="2018-10" db="EMBL/GenBank/DDBJ databases">
        <title>Butyricimonas faecalis sp. nov., isolated from human faeces and emended description of the genus Butyricimonas.</title>
        <authorList>
            <person name="Le Roy T."/>
            <person name="Van der Smissen P."/>
            <person name="Paquot A."/>
            <person name="Delzenne N."/>
            <person name="Muccioli G."/>
            <person name="Collet J.-F."/>
            <person name="Cani P.D."/>
        </authorList>
    </citation>
    <scope>NUCLEOTIDE SEQUENCE [LARGE SCALE GENOMIC DNA]</scope>
    <source>
        <strain evidence="1 2">H184</strain>
    </source>
</reference>
<evidence type="ECO:0008006" key="3">
    <source>
        <dbReference type="Google" id="ProtNLM"/>
    </source>
</evidence>
<dbReference type="Proteomes" id="UP000270673">
    <property type="component" value="Chromosome"/>
</dbReference>
<dbReference type="KEGG" id="buy:D8S85_00525"/>
<gene>
    <name evidence="1" type="ORF">D8S85_00525</name>
</gene>
<sequence>MEKTIYTFSLFFLLACGRKETITPLNISRDIQPSRKIQIQEKCFSNGIYRDSVLFFIAECSPEDRYIYMFNDSLQEISRYGEKGRLFNEFNMPFFYRNCKLHEKDSLIQIYDLNLFHEKYLNEQLVNTAYDFINGRNLPSKLYFSENLNQIDNNTIIGNTIEINDGIFFIYNYDTDSIHWVNYNTGLYFKNPEIRFAAHKNITCANSQKKVLYVGYRFLDLIQLYDTNGTLLKNIQFSMLKKPFQSKQHTGISYDNPIYIIDMYATPEYCYLLRANMPIEQLNATQDHPCQILIMDWEGNLKNVLQIPFFITPLVVNEDNTKLFSIYPNTSDPEYAYLVEFDI</sequence>
<evidence type="ECO:0000313" key="1">
    <source>
        <dbReference type="EMBL" id="AZS28181.1"/>
    </source>
</evidence>
<proteinExistence type="predicted"/>
<evidence type="ECO:0000313" key="2">
    <source>
        <dbReference type="Proteomes" id="UP000270673"/>
    </source>
</evidence>
<dbReference type="OrthoDB" id="828031at2"/>
<protein>
    <recommendedName>
        <fullName evidence="3">6-bladed beta-propeller</fullName>
    </recommendedName>
</protein>
<organism evidence="1 2">
    <name type="scientific">Butyricimonas faecalis</name>
    <dbReference type="NCBI Taxonomy" id="2093856"/>
    <lineage>
        <taxon>Bacteria</taxon>
        <taxon>Pseudomonadati</taxon>
        <taxon>Bacteroidota</taxon>
        <taxon>Bacteroidia</taxon>
        <taxon>Bacteroidales</taxon>
        <taxon>Odoribacteraceae</taxon>
        <taxon>Butyricimonas</taxon>
    </lineage>
</organism>
<name>A0A3S9VP03_9BACT</name>